<dbReference type="Gene3D" id="3.40.50.2300">
    <property type="match status" value="1"/>
</dbReference>
<evidence type="ECO:0000256" key="5">
    <source>
        <dbReference type="ARBA" id="ARBA00023163"/>
    </source>
</evidence>
<dbReference type="GO" id="GO:0005829">
    <property type="term" value="C:cytosol"/>
    <property type="evidence" value="ECO:0007669"/>
    <property type="project" value="TreeGrafter"/>
</dbReference>
<dbReference type="Proteomes" id="UP000238348">
    <property type="component" value="Chromosome"/>
</dbReference>
<dbReference type="CDD" id="cd17574">
    <property type="entry name" value="REC_OmpR"/>
    <property type="match status" value="1"/>
</dbReference>
<dbReference type="EMBL" id="CP012673">
    <property type="protein sequence ID" value="AUX38753.1"/>
    <property type="molecule type" value="Genomic_DNA"/>
</dbReference>
<dbReference type="SUPFAM" id="SSF46894">
    <property type="entry name" value="C-terminal effector domain of the bipartite response regulators"/>
    <property type="match status" value="1"/>
</dbReference>
<feature type="domain" description="Response regulatory" evidence="8">
    <location>
        <begin position="9"/>
        <end position="122"/>
    </location>
</feature>
<dbReference type="InterPro" id="IPR036388">
    <property type="entry name" value="WH-like_DNA-bd_sf"/>
</dbReference>
<dbReference type="AlphaFoldDB" id="A0A2L0EHJ1"/>
<dbReference type="GO" id="GO:0032993">
    <property type="term" value="C:protein-DNA complex"/>
    <property type="evidence" value="ECO:0007669"/>
    <property type="project" value="TreeGrafter"/>
</dbReference>
<dbReference type="OrthoDB" id="9793321at2"/>
<evidence type="ECO:0000256" key="6">
    <source>
        <dbReference type="PROSITE-ProRule" id="PRU00169"/>
    </source>
</evidence>
<dbReference type="PROSITE" id="PS50110">
    <property type="entry name" value="RESPONSE_REGULATORY"/>
    <property type="match status" value="1"/>
</dbReference>
<keyword evidence="3" id="KW-0805">Transcription regulation</keyword>
<organism evidence="10 11">
    <name type="scientific">Sorangium cellulosum</name>
    <name type="common">Polyangium cellulosum</name>
    <dbReference type="NCBI Taxonomy" id="56"/>
    <lineage>
        <taxon>Bacteria</taxon>
        <taxon>Pseudomonadati</taxon>
        <taxon>Myxococcota</taxon>
        <taxon>Polyangia</taxon>
        <taxon>Polyangiales</taxon>
        <taxon>Polyangiaceae</taxon>
        <taxon>Sorangium</taxon>
    </lineage>
</organism>
<dbReference type="Pfam" id="PF00486">
    <property type="entry name" value="Trans_reg_C"/>
    <property type="match status" value="1"/>
</dbReference>
<dbReference type="PANTHER" id="PTHR48111">
    <property type="entry name" value="REGULATOR OF RPOS"/>
    <property type="match status" value="1"/>
</dbReference>
<dbReference type="SMART" id="SM00862">
    <property type="entry name" value="Trans_reg_C"/>
    <property type="match status" value="1"/>
</dbReference>
<dbReference type="GO" id="GO:0000976">
    <property type="term" value="F:transcription cis-regulatory region binding"/>
    <property type="evidence" value="ECO:0007669"/>
    <property type="project" value="TreeGrafter"/>
</dbReference>
<feature type="domain" description="OmpR/PhoB-type" evidence="9">
    <location>
        <begin position="134"/>
        <end position="233"/>
    </location>
</feature>
<feature type="modified residue" description="4-aspartylphosphate" evidence="6">
    <location>
        <position position="58"/>
    </location>
</feature>
<dbReference type="SUPFAM" id="SSF52172">
    <property type="entry name" value="CheY-like"/>
    <property type="match status" value="1"/>
</dbReference>
<evidence type="ECO:0000256" key="2">
    <source>
        <dbReference type="ARBA" id="ARBA00023012"/>
    </source>
</evidence>
<dbReference type="GO" id="GO:0006355">
    <property type="term" value="P:regulation of DNA-templated transcription"/>
    <property type="evidence" value="ECO:0007669"/>
    <property type="project" value="InterPro"/>
</dbReference>
<dbReference type="InterPro" id="IPR011006">
    <property type="entry name" value="CheY-like_superfamily"/>
</dbReference>
<keyword evidence="4 7" id="KW-0238">DNA-binding</keyword>
<evidence type="ECO:0000259" key="9">
    <source>
        <dbReference type="PROSITE" id="PS51755"/>
    </source>
</evidence>
<sequence>MAPERGTASIVYIEDDEKLARLTARYLESHDIRVTLATEAREGIACVLRERPDVVLLDLMLPELDGFEVCQQLRARVDTPIIMVTARGEEADRVMGLEGGADDYIAKPFSARELLARIRAQARRARGLAGLASERRLVAGSLTLDPAARRATLGGVELSLTTYEFDLLHALAGRAGCVLTREQLVDLVRGSADEAFDRSIDVHISHLRKKLGDEPRSPRIIKTVRGIGYLLATDATNPT</sequence>
<dbReference type="CDD" id="cd00383">
    <property type="entry name" value="trans_reg_C"/>
    <property type="match status" value="1"/>
</dbReference>
<accession>A0A2L0EHJ1</accession>
<dbReference type="Gene3D" id="1.10.10.10">
    <property type="entry name" value="Winged helix-like DNA-binding domain superfamily/Winged helix DNA-binding domain"/>
    <property type="match status" value="1"/>
</dbReference>
<dbReference type="InterPro" id="IPR039420">
    <property type="entry name" value="WalR-like"/>
</dbReference>
<dbReference type="PROSITE" id="PS51755">
    <property type="entry name" value="OMPR_PHOB"/>
    <property type="match status" value="1"/>
</dbReference>
<dbReference type="Pfam" id="PF00072">
    <property type="entry name" value="Response_reg"/>
    <property type="match status" value="1"/>
</dbReference>
<dbReference type="InterPro" id="IPR001789">
    <property type="entry name" value="Sig_transdc_resp-reg_receiver"/>
</dbReference>
<dbReference type="RefSeq" id="WP_104976827.1">
    <property type="nucleotide sequence ID" value="NZ_CP012673.1"/>
</dbReference>
<dbReference type="SMART" id="SM00448">
    <property type="entry name" value="REC"/>
    <property type="match status" value="1"/>
</dbReference>
<keyword evidence="5" id="KW-0804">Transcription</keyword>
<evidence type="ECO:0000313" key="11">
    <source>
        <dbReference type="Proteomes" id="UP000238348"/>
    </source>
</evidence>
<evidence type="ECO:0000256" key="4">
    <source>
        <dbReference type="ARBA" id="ARBA00023125"/>
    </source>
</evidence>
<keyword evidence="2" id="KW-0902">Two-component regulatory system</keyword>
<evidence type="ECO:0000259" key="8">
    <source>
        <dbReference type="PROSITE" id="PS50110"/>
    </source>
</evidence>
<dbReference type="InterPro" id="IPR016032">
    <property type="entry name" value="Sig_transdc_resp-reg_C-effctor"/>
</dbReference>
<name>A0A2L0EHJ1_SORCE</name>
<evidence type="ECO:0000256" key="1">
    <source>
        <dbReference type="ARBA" id="ARBA00022553"/>
    </source>
</evidence>
<dbReference type="GO" id="GO:0000156">
    <property type="term" value="F:phosphorelay response regulator activity"/>
    <property type="evidence" value="ECO:0007669"/>
    <property type="project" value="TreeGrafter"/>
</dbReference>
<dbReference type="InterPro" id="IPR001867">
    <property type="entry name" value="OmpR/PhoB-type_DNA-bd"/>
</dbReference>
<gene>
    <name evidence="10" type="primary">ompR</name>
    <name evidence="10" type="ORF">SOCE26_001310</name>
</gene>
<dbReference type="PANTHER" id="PTHR48111:SF4">
    <property type="entry name" value="DNA-BINDING DUAL TRANSCRIPTIONAL REGULATOR OMPR"/>
    <property type="match status" value="1"/>
</dbReference>
<proteinExistence type="predicted"/>
<evidence type="ECO:0000256" key="3">
    <source>
        <dbReference type="ARBA" id="ARBA00023015"/>
    </source>
</evidence>
<dbReference type="Gene3D" id="6.10.250.690">
    <property type="match status" value="1"/>
</dbReference>
<reference evidence="10 11" key="1">
    <citation type="submission" date="2015-09" db="EMBL/GenBank/DDBJ databases">
        <title>Sorangium comparison.</title>
        <authorList>
            <person name="Zaburannyi N."/>
            <person name="Bunk B."/>
            <person name="Overmann J."/>
            <person name="Mueller R."/>
        </authorList>
    </citation>
    <scope>NUCLEOTIDE SEQUENCE [LARGE SCALE GENOMIC DNA]</scope>
    <source>
        <strain evidence="10 11">So ce26</strain>
    </source>
</reference>
<evidence type="ECO:0000313" key="10">
    <source>
        <dbReference type="EMBL" id="AUX38753.1"/>
    </source>
</evidence>
<protein>
    <submittedName>
        <fullName evidence="10">Transcriptional regulator</fullName>
    </submittedName>
</protein>
<evidence type="ECO:0000256" key="7">
    <source>
        <dbReference type="PROSITE-ProRule" id="PRU01091"/>
    </source>
</evidence>
<feature type="DNA-binding region" description="OmpR/PhoB-type" evidence="7">
    <location>
        <begin position="134"/>
        <end position="233"/>
    </location>
</feature>
<keyword evidence="1 6" id="KW-0597">Phosphoprotein</keyword>